<evidence type="ECO:0000256" key="1">
    <source>
        <dbReference type="SAM" id="SignalP"/>
    </source>
</evidence>
<feature type="chain" id="PRO_5039226974" evidence="1">
    <location>
        <begin position="22"/>
        <end position="333"/>
    </location>
</feature>
<keyword evidence="1" id="KW-0732">Signal</keyword>
<comment type="caution">
    <text evidence="2">The sequence shown here is derived from an EMBL/GenBank/DDBJ whole genome shotgun (WGS) entry which is preliminary data.</text>
</comment>
<dbReference type="InterPro" id="IPR008930">
    <property type="entry name" value="Terpenoid_cyclase/PrenylTrfase"/>
</dbReference>
<sequence>MRAIRKALCLLLAVLTVTSCAAALGDEEDLCTPTAQALVRMAPQPGYGTPGGEWTVFGLARWGGALPDGYLEGYLSRLEEAVRQSEGVLHSRKYTEYSRVDIALTALGQDPRNFAGFDLLAPLGDVERVTFQGVNGAAYALLTLDCGSYDLPGVREQYVDCILQGELPGGGFALAGERPDPDVTAMVLQALARYRGDAEVDAVIERALDRLSQMQNEDGGFEGWSSDNCESAAQVIVALCELGVPLDDPRFVKNGVGLLDNLLSYRLSDGSFAHIPGGDSDLLATEQAFYALAAVERARSGQPGLYDIVQPALPDGQTLARIARTVVHLVLGM</sequence>
<organism evidence="2 3">
    <name type="scientific">Candidatus Ventrousia excrementavium</name>
    <dbReference type="NCBI Taxonomy" id="2840961"/>
    <lineage>
        <taxon>Bacteria</taxon>
        <taxon>Bacillati</taxon>
        <taxon>Bacillota</taxon>
        <taxon>Clostridia</taxon>
        <taxon>Eubacteriales</taxon>
        <taxon>Clostridiaceae</taxon>
        <taxon>Clostridiaceae incertae sedis</taxon>
        <taxon>Candidatus Ventrousia</taxon>
    </lineage>
</organism>
<feature type="signal peptide" evidence="1">
    <location>
        <begin position="1"/>
        <end position="21"/>
    </location>
</feature>
<dbReference type="SUPFAM" id="SSF48239">
    <property type="entry name" value="Terpenoid cyclases/Protein prenyltransferases"/>
    <property type="match status" value="1"/>
</dbReference>
<dbReference type="AlphaFoldDB" id="A0A9D1ISU0"/>
<proteinExistence type="predicted"/>
<gene>
    <name evidence="2" type="ORF">IAB67_02860</name>
</gene>
<evidence type="ECO:0000313" key="2">
    <source>
        <dbReference type="EMBL" id="HIU43220.1"/>
    </source>
</evidence>
<dbReference type="Proteomes" id="UP000824073">
    <property type="component" value="Unassembled WGS sequence"/>
</dbReference>
<dbReference type="CDD" id="cd00688">
    <property type="entry name" value="ISOPREN_C2_like"/>
    <property type="match status" value="1"/>
</dbReference>
<evidence type="ECO:0000313" key="3">
    <source>
        <dbReference type="Proteomes" id="UP000824073"/>
    </source>
</evidence>
<reference evidence="2" key="1">
    <citation type="submission" date="2020-10" db="EMBL/GenBank/DDBJ databases">
        <authorList>
            <person name="Gilroy R."/>
        </authorList>
    </citation>
    <scope>NUCLEOTIDE SEQUENCE</scope>
    <source>
        <strain evidence="2">CHK191-8634</strain>
    </source>
</reference>
<reference evidence="2" key="2">
    <citation type="journal article" date="2021" name="PeerJ">
        <title>Extensive microbial diversity within the chicken gut microbiome revealed by metagenomics and culture.</title>
        <authorList>
            <person name="Gilroy R."/>
            <person name="Ravi A."/>
            <person name="Getino M."/>
            <person name="Pursley I."/>
            <person name="Horton D.L."/>
            <person name="Alikhan N.F."/>
            <person name="Baker D."/>
            <person name="Gharbi K."/>
            <person name="Hall N."/>
            <person name="Watson M."/>
            <person name="Adriaenssens E.M."/>
            <person name="Foster-Nyarko E."/>
            <person name="Jarju S."/>
            <person name="Secka A."/>
            <person name="Antonio M."/>
            <person name="Oren A."/>
            <person name="Chaudhuri R.R."/>
            <person name="La Ragione R."/>
            <person name="Hildebrand F."/>
            <person name="Pallen M.J."/>
        </authorList>
    </citation>
    <scope>NUCLEOTIDE SEQUENCE</scope>
    <source>
        <strain evidence="2">CHK191-8634</strain>
    </source>
</reference>
<dbReference type="EMBL" id="DVMR01000030">
    <property type="protein sequence ID" value="HIU43220.1"/>
    <property type="molecule type" value="Genomic_DNA"/>
</dbReference>
<accession>A0A9D1ISU0</accession>
<name>A0A9D1ISU0_9CLOT</name>
<dbReference type="Gene3D" id="1.50.10.20">
    <property type="match status" value="1"/>
</dbReference>
<dbReference type="PROSITE" id="PS51257">
    <property type="entry name" value="PROKAR_LIPOPROTEIN"/>
    <property type="match status" value="1"/>
</dbReference>
<protein>
    <submittedName>
        <fullName evidence="2">Terpene cyclase/mutase family protein</fullName>
    </submittedName>
</protein>